<keyword evidence="6" id="KW-1185">Reference proteome</keyword>
<dbReference type="Gene3D" id="1.10.10.10">
    <property type="entry name" value="Winged helix-like DNA-binding domain superfamily/Winged helix DNA-binding domain"/>
    <property type="match status" value="1"/>
</dbReference>
<evidence type="ECO:0000256" key="2">
    <source>
        <dbReference type="ARBA" id="ARBA00023163"/>
    </source>
</evidence>
<name>A0ABD6AUW9_9EURY</name>
<dbReference type="Proteomes" id="UP001597187">
    <property type="component" value="Unassembled WGS sequence"/>
</dbReference>
<feature type="domain" description="Bacterioopsin transcriptional activator GAF and HTH associated" evidence="4">
    <location>
        <begin position="9"/>
        <end position="128"/>
    </location>
</feature>
<dbReference type="AlphaFoldDB" id="A0ABD6AUW9"/>
<evidence type="ECO:0000313" key="6">
    <source>
        <dbReference type="Proteomes" id="UP001597187"/>
    </source>
</evidence>
<comment type="caution">
    <text evidence="5">The sequence shown here is derived from an EMBL/GenBank/DDBJ whole genome shotgun (WGS) entry which is preliminary data.</text>
</comment>
<accession>A0ABD6AUW9</accession>
<dbReference type="PANTHER" id="PTHR34236:SF1">
    <property type="entry name" value="DIMETHYL SULFOXIDE REDUCTASE TRANSCRIPTIONAL ACTIVATOR"/>
    <property type="match status" value="1"/>
</dbReference>
<evidence type="ECO:0000259" key="4">
    <source>
        <dbReference type="Pfam" id="PF15915"/>
    </source>
</evidence>
<protein>
    <submittedName>
        <fullName evidence="5">Helix-turn-helix domain-containing protein</fullName>
    </submittedName>
</protein>
<dbReference type="SUPFAM" id="SSF88659">
    <property type="entry name" value="Sigma3 and sigma4 domains of RNA polymerase sigma factors"/>
    <property type="match status" value="1"/>
</dbReference>
<feature type="domain" description="HTH bat-type" evidence="3">
    <location>
        <begin position="161"/>
        <end position="208"/>
    </location>
</feature>
<gene>
    <name evidence="5" type="ORF">ACFSBT_09550</name>
</gene>
<evidence type="ECO:0000259" key="3">
    <source>
        <dbReference type="Pfam" id="PF04967"/>
    </source>
</evidence>
<organism evidence="5 6">
    <name type="scientific">Halomarina rubra</name>
    <dbReference type="NCBI Taxonomy" id="2071873"/>
    <lineage>
        <taxon>Archaea</taxon>
        <taxon>Methanobacteriati</taxon>
        <taxon>Methanobacteriota</taxon>
        <taxon>Stenosarchaea group</taxon>
        <taxon>Halobacteria</taxon>
        <taxon>Halobacteriales</taxon>
        <taxon>Natronomonadaceae</taxon>
        <taxon>Halomarina</taxon>
    </lineage>
</organism>
<evidence type="ECO:0000313" key="5">
    <source>
        <dbReference type="EMBL" id="MFD1513521.1"/>
    </source>
</evidence>
<dbReference type="InterPro" id="IPR007050">
    <property type="entry name" value="HTH_bacterioopsin"/>
</dbReference>
<dbReference type="RefSeq" id="WP_250873497.1">
    <property type="nucleotide sequence ID" value="NZ_JALXFV010000004.1"/>
</dbReference>
<proteinExistence type="predicted"/>
<dbReference type="Pfam" id="PF04967">
    <property type="entry name" value="HTH_10"/>
    <property type="match status" value="1"/>
</dbReference>
<dbReference type="InterPro" id="IPR036388">
    <property type="entry name" value="WH-like_DNA-bd_sf"/>
</dbReference>
<keyword evidence="2" id="KW-0804">Transcription</keyword>
<dbReference type="EMBL" id="JBHUDC010000004">
    <property type="protein sequence ID" value="MFD1513521.1"/>
    <property type="molecule type" value="Genomic_DNA"/>
</dbReference>
<sequence length="223" mass="24483">MVDDSIIAEIRTESPKQIFYGTTRAVPDATIETRYHAATDQDIPYLFYAVRCEDFGAFDAALAEDPSVADPVVVVDGGSDADRLYRVEPTPELLVVPVLTRHGGAMLSAYCRDGAWTGRYQFPGREALVTMREFCCDNGLTFDVQRLYRADDAGDWGDAGLTDRQREALLAAYEAGYFDEPRLSSLEDIASTLDISATAVGRRLRRGTAGLVEAVLGGDRDRI</sequence>
<dbReference type="Pfam" id="PF15915">
    <property type="entry name" value="BAT"/>
    <property type="match status" value="1"/>
</dbReference>
<keyword evidence="1" id="KW-0805">Transcription regulation</keyword>
<dbReference type="PANTHER" id="PTHR34236">
    <property type="entry name" value="DIMETHYL SULFOXIDE REDUCTASE TRANSCRIPTIONAL ACTIVATOR"/>
    <property type="match status" value="1"/>
</dbReference>
<dbReference type="InterPro" id="IPR031803">
    <property type="entry name" value="BAT_GAF/HTH-assoc"/>
</dbReference>
<evidence type="ECO:0000256" key="1">
    <source>
        <dbReference type="ARBA" id="ARBA00023015"/>
    </source>
</evidence>
<reference evidence="5 6" key="1">
    <citation type="journal article" date="2019" name="Int. J. Syst. Evol. Microbiol.">
        <title>The Global Catalogue of Microorganisms (GCM) 10K type strain sequencing project: providing services to taxonomists for standard genome sequencing and annotation.</title>
        <authorList>
            <consortium name="The Broad Institute Genomics Platform"/>
            <consortium name="The Broad Institute Genome Sequencing Center for Infectious Disease"/>
            <person name="Wu L."/>
            <person name="Ma J."/>
        </authorList>
    </citation>
    <scope>NUCLEOTIDE SEQUENCE [LARGE SCALE GENOMIC DNA]</scope>
    <source>
        <strain evidence="5 6">CGMCC 1.12563</strain>
    </source>
</reference>
<dbReference type="InterPro" id="IPR013324">
    <property type="entry name" value="RNA_pol_sigma_r3/r4-like"/>
</dbReference>